<feature type="compositionally biased region" description="Low complexity" evidence="1">
    <location>
        <begin position="140"/>
        <end position="158"/>
    </location>
</feature>
<dbReference type="EC" id="1.5.1.3" evidence="3"/>
<name>A0A2P6PH99_ROSCH</name>
<gene>
    <name evidence="3" type="ORF">RchiOBHm_Chr7g0237691</name>
</gene>
<keyword evidence="4" id="KW-1185">Reference proteome</keyword>
<dbReference type="InterPro" id="IPR029058">
    <property type="entry name" value="AB_hydrolase_fold"/>
</dbReference>
<evidence type="ECO:0000313" key="3">
    <source>
        <dbReference type="EMBL" id="PRQ21302.1"/>
    </source>
</evidence>
<dbReference type="Pfam" id="PF03959">
    <property type="entry name" value="FSH1"/>
    <property type="match status" value="1"/>
</dbReference>
<dbReference type="Gene3D" id="3.40.50.1820">
    <property type="entry name" value="alpha/beta hydrolase"/>
    <property type="match status" value="1"/>
</dbReference>
<sequence>MFSDGPPNRNKFAFFYSFIFQIGAIKLPNAPSFCTNRFLSPRVLFPTRVKTCVLSLSFVPRSPLRLALMSSNASSTLHLNRTPILDRRFPLRGLRNLFSVPHSLHSIRIESRKLQHDVVATKAAPFKSPTTSRTSGTDQNNNNSLNLSETTRNTNNNNMGSEGCAAASDSRKPRFLCLHGFRTSGVIMKTQLGKWPESVLNNFDLDFLDGPFPAQGKSEVEGIFDPPYHEWFQFSKDFLEYTNFDECLEFIEDYMIKNGPFDGLLGFSQGAILSAALPGLQAKGLALTKVPKIKFLIIIGGAKFKSATVAENAYSSPIQIPSLHFLGETDFLKPYGLELLENCVDPTVIHHPKGHTIPRLDEKGLETIMSFIETIQKKLDEKEEQQ</sequence>
<proteinExistence type="predicted"/>
<dbReference type="PANTHER" id="PTHR22778:SF51">
    <property type="entry name" value="DIHYDROFOLATE REDUCTASE"/>
    <property type="match status" value="1"/>
</dbReference>
<accession>A0A2P6PH99</accession>
<dbReference type="GO" id="GO:0004146">
    <property type="term" value="F:dihydrofolate reductase activity"/>
    <property type="evidence" value="ECO:0007669"/>
    <property type="project" value="UniProtKB-EC"/>
</dbReference>
<organism evidence="3 4">
    <name type="scientific">Rosa chinensis</name>
    <name type="common">China rose</name>
    <dbReference type="NCBI Taxonomy" id="74649"/>
    <lineage>
        <taxon>Eukaryota</taxon>
        <taxon>Viridiplantae</taxon>
        <taxon>Streptophyta</taxon>
        <taxon>Embryophyta</taxon>
        <taxon>Tracheophyta</taxon>
        <taxon>Spermatophyta</taxon>
        <taxon>Magnoliopsida</taxon>
        <taxon>eudicotyledons</taxon>
        <taxon>Gunneridae</taxon>
        <taxon>Pentapetalae</taxon>
        <taxon>rosids</taxon>
        <taxon>fabids</taxon>
        <taxon>Rosales</taxon>
        <taxon>Rosaceae</taxon>
        <taxon>Rosoideae</taxon>
        <taxon>Rosoideae incertae sedis</taxon>
        <taxon>Rosa</taxon>
    </lineage>
</organism>
<keyword evidence="3" id="KW-0560">Oxidoreductase</keyword>
<dbReference type="STRING" id="74649.A0A2P6PH99"/>
<reference evidence="3 4" key="1">
    <citation type="journal article" date="2018" name="Nat. Genet.">
        <title>The Rosa genome provides new insights in the design of modern roses.</title>
        <authorList>
            <person name="Bendahmane M."/>
        </authorList>
    </citation>
    <scope>NUCLEOTIDE SEQUENCE [LARGE SCALE GENOMIC DNA]</scope>
    <source>
        <strain evidence="4">cv. Old Blush</strain>
    </source>
</reference>
<feature type="region of interest" description="Disordered" evidence="1">
    <location>
        <begin position="123"/>
        <end position="167"/>
    </location>
</feature>
<feature type="compositionally biased region" description="Polar residues" evidence="1">
    <location>
        <begin position="128"/>
        <end position="139"/>
    </location>
</feature>
<dbReference type="Gramene" id="PRQ21302">
    <property type="protein sequence ID" value="PRQ21302"/>
    <property type="gene ID" value="RchiOBHm_Chr7g0237691"/>
</dbReference>
<dbReference type="EMBL" id="PDCK01000045">
    <property type="protein sequence ID" value="PRQ21302.1"/>
    <property type="molecule type" value="Genomic_DNA"/>
</dbReference>
<evidence type="ECO:0000256" key="1">
    <source>
        <dbReference type="SAM" id="MobiDB-lite"/>
    </source>
</evidence>
<protein>
    <submittedName>
        <fullName evidence="3">Putative dihydrofolate reductase</fullName>
        <ecNumber evidence="3">1.5.1.3</ecNumber>
    </submittedName>
</protein>
<dbReference type="Proteomes" id="UP000238479">
    <property type="component" value="Chromosome 7"/>
</dbReference>
<dbReference type="SUPFAM" id="SSF53474">
    <property type="entry name" value="alpha/beta-Hydrolases"/>
    <property type="match status" value="1"/>
</dbReference>
<comment type="caution">
    <text evidence="3">The sequence shown here is derived from an EMBL/GenBank/DDBJ whole genome shotgun (WGS) entry which is preliminary data.</text>
</comment>
<dbReference type="PANTHER" id="PTHR22778">
    <property type="entry name" value="OVARIAN CANCER GENE-2 PROTEIN-RELATED"/>
    <property type="match status" value="1"/>
</dbReference>
<feature type="domain" description="Serine hydrolase" evidence="2">
    <location>
        <begin position="171"/>
        <end position="362"/>
    </location>
</feature>
<evidence type="ECO:0000259" key="2">
    <source>
        <dbReference type="Pfam" id="PF03959"/>
    </source>
</evidence>
<evidence type="ECO:0000313" key="4">
    <source>
        <dbReference type="Proteomes" id="UP000238479"/>
    </source>
</evidence>
<dbReference type="InterPro" id="IPR005645">
    <property type="entry name" value="FSH-like_dom"/>
</dbReference>
<dbReference type="AlphaFoldDB" id="A0A2P6PH99"/>
<dbReference type="FunFam" id="3.40.50.1820:FF:000133">
    <property type="entry name" value="esterase AGAP003155"/>
    <property type="match status" value="1"/>
</dbReference>